<keyword evidence="4" id="KW-1185">Reference proteome</keyword>
<evidence type="ECO:0000313" key="3">
    <source>
        <dbReference type="EMBL" id="VFT93611.1"/>
    </source>
</evidence>
<organism evidence="3 4">
    <name type="scientific">Aphanomyces stellatus</name>
    <dbReference type="NCBI Taxonomy" id="120398"/>
    <lineage>
        <taxon>Eukaryota</taxon>
        <taxon>Sar</taxon>
        <taxon>Stramenopiles</taxon>
        <taxon>Oomycota</taxon>
        <taxon>Saprolegniomycetes</taxon>
        <taxon>Saprolegniales</taxon>
        <taxon>Verrucalvaceae</taxon>
        <taxon>Aphanomyces</taxon>
    </lineage>
</organism>
<dbReference type="EMBL" id="VJMH01005995">
    <property type="protein sequence ID" value="KAF0692005.1"/>
    <property type="molecule type" value="Genomic_DNA"/>
</dbReference>
<dbReference type="EMBL" id="CAADRA010006016">
    <property type="protein sequence ID" value="VFT93611.1"/>
    <property type="molecule type" value="Genomic_DNA"/>
</dbReference>
<gene>
    <name evidence="3" type="primary">Aste57867_16847</name>
    <name evidence="2" type="ORF">As57867_016789</name>
    <name evidence="3" type="ORF">ASTE57867_16847</name>
</gene>
<name>A0A485L8A2_9STRA</name>
<evidence type="ECO:0000313" key="4">
    <source>
        <dbReference type="Proteomes" id="UP000332933"/>
    </source>
</evidence>
<evidence type="ECO:0000256" key="1">
    <source>
        <dbReference type="SAM" id="MobiDB-lite"/>
    </source>
</evidence>
<reference evidence="2" key="2">
    <citation type="submission" date="2019-06" db="EMBL/GenBank/DDBJ databases">
        <title>Genomics analysis of Aphanomyces spp. identifies a new class of oomycete effector associated with host adaptation.</title>
        <authorList>
            <person name="Gaulin E."/>
        </authorList>
    </citation>
    <scope>NUCLEOTIDE SEQUENCE</scope>
    <source>
        <strain evidence="2">CBS 578.67</strain>
    </source>
</reference>
<reference evidence="3 4" key="1">
    <citation type="submission" date="2019-03" db="EMBL/GenBank/DDBJ databases">
        <authorList>
            <person name="Gaulin E."/>
            <person name="Dumas B."/>
        </authorList>
    </citation>
    <scope>NUCLEOTIDE SEQUENCE [LARGE SCALE GENOMIC DNA]</scope>
    <source>
        <strain evidence="3">CBS 568.67</strain>
    </source>
</reference>
<accession>A0A485L8A2</accession>
<feature type="compositionally biased region" description="Basic and acidic residues" evidence="1">
    <location>
        <begin position="149"/>
        <end position="160"/>
    </location>
</feature>
<evidence type="ECO:0000313" key="2">
    <source>
        <dbReference type="EMBL" id="KAF0692005.1"/>
    </source>
</evidence>
<protein>
    <submittedName>
        <fullName evidence="3">Aste57867_16847 protein</fullName>
    </submittedName>
</protein>
<feature type="region of interest" description="Disordered" evidence="1">
    <location>
        <begin position="144"/>
        <end position="166"/>
    </location>
</feature>
<sequence length="166" mass="18102">MTSIPQCSCITSPVPWPCDGNVPSSPVQVDCDSLLAKTTVQFTTATTYLFGVAHGGSAVPKKTGPAVGMTRTHCDVFTHDIADSSTKHRRRVRKFNHLERVAMLKAAAYTGHDIAAFCMEAINIRQSRQATADEVRALKKRAALDETADGAKNDDPSETHKKCRRM</sequence>
<dbReference type="OrthoDB" id="71769at2759"/>
<proteinExistence type="predicted"/>
<dbReference type="AlphaFoldDB" id="A0A485L8A2"/>
<dbReference type="Proteomes" id="UP000332933">
    <property type="component" value="Unassembled WGS sequence"/>
</dbReference>